<reference evidence="2 3" key="1">
    <citation type="journal article" date="2014" name="Nat. Genet.">
        <title>Genome sequence of the hot pepper provides insights into the evolution of pungency in Capsicum species.</title>
        <authorList>
            <person name="Kim S."/>
            <person name="Park M."/>
            <person name="Yeom S.I."/>
            <person name="Kim Y.M."/>
            <person name="Lee J.M."/>
            <person name="Lee H.A."/>
            <person name="Seo E."/>
            <person name="Choi J."/>
            <person name="Cheong K."/>
            <person name="Kim K.T."/>
            <person name="Jung K."/>
            <person name="Lee G.W."/>
            <person name="Oh S.K."/>
            <person name="Bae C."/>
            <person name="Kim S.B."/>
            <person name="Lee H.Y."/>
            <person name="Kim S.Y."/>
            <person name="Kim M.S."/>
            <person name="Kang B.C."/>
            <person name="Jo Y.D."/>
            <person name="Yang H.B."/>
            <person name="Jeong H.J."/>
            <person name="Kang W.H."/>
            <person name="Kwon J.K."/>
            <person name="Shin C."/>
            <person name="Lim J.Y."/>
            <person name="Park J.H."/>
            <person name="Huh J.H."/>
            <person name="Kim J.S."/>
            <person name="Kim B.D."/>
            <person name="Cohen O."/>
            <person name="Paran I."/>
            <person name="Suh M.C."/>
            <person name="Lee S.B."/>
            <person name="Kim Y.K."/>
            <person name="Shin Y."/>
            <person name="Noh S.J."/>
            <person name="Park J."/>
            <person name="Seo Y.S."/>
            <person name="Kwon S.Y."/>
            <person name="Kim H.A."/>
            <person name="Park J.M."/>
            <person name="Kim H.J."/>
            <person name="Choi S.B."/>
            <person name="Bosland P.W."/>
            <person name="Reeves G."/>
            <person name="Jo S.H."/>
            <person name="Lee B.W."/>
            <person name="Cho H.T."/>
            <person name="Choi H.S."/>
            <person name="Lee M.S."/>
            <person name="Yu Y."/>
            <person name="Do Choi Y."/>
            <person name="Park B.S."/>
            <person name="van Deynze A."/>
            <person name="Ashrafi H."/>
            <person name="Hill T."/>
            <person name="Kim W.T."/>
            <person name="Pai H.S."/>
            <person name="Ahn H.K."/>
            <person name="Yeam I."/>
            <person name="Giovannoni J.J."/>
            <person name="Rose J.K."/>
            <person name="Sorensen I."/>
            <person name="Lee S.J."/>
            <person name="Kim R.W."/>
            <person name="Choi I.Y."/>
            <person name="Choi B.S."/>
            <person name="Lim J.S."/>
            <person name="Lee Y.H."/>
            <person name="Choi D."/>
        </authorList>
    </citation>
    <scope>NUCLEOTIDE SEQUENCE [LARGE SCALE GENOMIC DNA]</scope>
    <source>
        <strain evidence="3">cv. CM334</strain>
    </source>
</reference>
<evidence type="ECO:0000256" key="1">
    <source>
        <dbReference type="SAM" id="Phobius"/>
    </source>
</evidence>
<dbReference type="EMBL" id="AYRZ02000004">
    <property type="protein sequence ID" value="PHT83300.1"/>
    <property type="molecule type" value="Genomic_DNA"/>
</dbReference>
<dbReference type="InterPro" id="IPR001280">
    <property type="entry name" value="PSI_PsaA/B"/>
</dbReference>
<keyword evidence="1" id="KW-0472">Membrane</keyword>
<evidence type="ECO:0000313" key="3">
    <source>
        <dbReference type="Proteomes" id="UP000222542"/>
    </source>
</evidence>
<reference evidence="2 3" key="2">
    <citation type="journal article" date="2017" name="Genome Biol.">
        <title>New reference genome sequences of hot pepper reveal the massive evolution of plant disease-resistance genes by retroduplication.</title>
        <authorList>
            <person name="Kim S."/>
            <person name="Park J."/>
            <person name="Yeom S.I."/>
            <person name="Kim Y.M."/>
            <person name="Seo E."/>
            <person name="Kim K.T."/>
            <person name="Kim M.S."/>
            <person name="Lee J.M."/>
            <person name="Cheong K."/>
            <person name="Shin H.S."/>
            <person name="Kim S.B."/>
            <person name="Han K."/>
            <person name="Lee J."/>
            <person name="Park M."/>
            <person name="Lee H.A."/>
            <person name="Lee H.Y."/>
            <person name="Lee Y."/>
            <person name="Oh S."/>
            <person name="Lee J.H."/>
            <person name="Choi E."/>
            <person name="Choi E."/>
            <person name="Lee S.E."/>
            <person name="Jeon J."/>
            <person name="Kim H."/>
            <person name="Choi G."/>
            <person name="Song H."/>
            <person name="Lee J."/>
            <person name="Lee S.C."/>
            <person name="Kwon J.K."/>
            <person name="Lee H.Y."/>
            <person name="Koo N."/>
            <person name="Hong Y."/>
            <person name="Kim R.W."/>
            <person name="Kang W.H."/>
            <person name="Huh J.H."/>
            <person name="Kang B.C."/>
            <person name="Yang T.J."/>
            <person name="Lee Y.H."/>
            <person name="Bennetzen J.L."/>
            <person name="Choi D."/>
        </authorList>
    </citation>
    <scope>NUCLEOTIDE SEQUENCE [LARGE SCALE GENOMIC DNA]</scope>
    <source>
        <strain evidence="3">cv. CM334</strain>
    </source>
</reference>
<dbReference type="GO" id="GO:0009579">
    <property type="term" value="C:thylakoid"/>
    <property type="evidence" value="ECO:0007669"/>
    <property type="project" value="InterPro"/>
</dbReference>
<name>A0A2G2ZMS9_CAPAN</name>
<feature type="transmembrane region" description="Helical" evidence="1">
    <location>
        <begin position="35"/>
        <end position="53"/>
    </location>
</feature>
<comment type="caution">
    <text evidence="2">The sequence shown here is derived from an EMBL/GenBank/DDBJ whole genome shotgun (WGS) entry which is preliminary data.</text>
</comment>
<dbReference type="STRING" id="4072.A0A2G2ZMS9"/>
<dbReference type="Gene3D" id="1.20.1130.10">
    <property type="entry name" value="Photosystem I PsaA/PsaB"/>
    <property type="match status" value="1"/>
</dbReference>
<dbReference type="Pfam" id="PF00223">
    <property type="entry name" value="PsaA_PsaB"/>
    <property type="match status" value="1"/>
</dbReference>
<protein>
    <submittedName>
        <fullName evidence="2">Uncharacterized protein</fullName>
    </submittedName>
</protein>
<dbReference type="Gramene" id="PHT83300">
    <property type="protein sequence ID" value="PHT83300"/>
    <property type="gene ID" value="T459_11743"/>
</dbReference>
<gene>
    <name evidence="2" type="ORF">T459_11743</name>
</gene>
<organism evidence="2 3">
    <name type="scientific">Capsicum annuum</name>
    <name type="common">Capsicum pepper</name>
    <dbReference type="NCBI Taxonomy" id="4072"/>
    <lineage>
        <taxon>Eukaryota</taxon>
        <taxon>Viridiplantae</taxon>
        <taxon>Streptophyta</taxon>
        <taxon>Embryophyta</taxon>
        <taxon>Tracheophyta</taxon>
        <taxon>Spermatophyta</taxon>
        <taxon>Magnoliopsida</taxon>
        <taxon>eudicotyledons</taxon>
        <taxon>Gunneridae</taxon>
        <taxon>Pentapetalae</taxon>
        <taxon>asterids</taxon>
        <taxon>lamiids</taxon>
        <taxon>Solanales</taxon>
        <taxon>Solanaceae</taxon>
        <taxon>Solanoideae</taxon>
        <taxon>Capsiceae</taxon>
        <taxon>Capsicum</taxon>
    </lineage>
</organism>
<accession>A0A2G2ZMS9</accession>
<dbReference type="PANTHER" id="PTHR30128:SF19">
    <property type="entry name" value="PHOTOSYSTEM I P700 CHLOROPHYLL A APOPROTEIN A1-RELATED"/>
    <property type="match status" value="1"/>
</dbReference>
<dbReference type="PANTHER" id="PTHR30128">
    <property type="entry name" value="OUTER MEMBRANE PROTEIN, OMPA-RELATED"/>
    <property type="match status" value="1"/>
</dbReference>
<keyword evidence="3" id="KW-1185">Reference proteome</keyword>
<dbReference type="PRINTS" id="PR00257">
    <property type="entry name" value="PHOTSYSPSAAB"/>
</dbReference>
<dbReference type="SUPFAM" id="SSF81558">
    <property type="entry name" value="Photosystem I subunits PsaA/PsaB"/>
    <property type="match status" value="1"/>
</dbReference>
<dbReference type="AlphaFoldDB" id="A0A2G2ZMS9"/>
<dbReference type="OMA" id="VYHIHAF"/>
<dbReference type="GO" id="GO:0016020">
    <property type="term" value="C:membrane"/>
    <property type="evidence" value="ECO:0007669"/>
    <property type="project" value="InterPro"/>
</dbReference>
<proteinExistence type="predicted"/>
<sequence>MAPGATTSTSLTWEDLVAVSGKVAFFPIPLGTVDFLVYHIHAFTIHVTVLILLKGVLFTRNSCLIPDMANLGFHFYCDGPGRGGNVKYQPGIMSS</sequence>
<evidence type="ECO:0000313" key="2">
    <source>
        <dbReference type="EMBL" id="PHT83300.1"/>
    </source>
</evidence>
<keyword evidence="1" id="KW-0812">Transmembrane</keyword>
<dbReference type="Proteomes" id="UP000222542">
    <property type="component" value="Unassembled WGS sequence"/>
</dbReference>
<dbReference type="GO" id="GO:0015979">
    <property type="term" value="P:photosynthesis"/>
    <property type="evidence" value="ECO:0007669"/>
    <property type="project" value="InterPro"/>
</dbReference>
<keyword evidence="1" id="KW-1133">Transmembrane helix</keyword>
<dbReference type="InterPro" id="IPR036408">
    <property type="entry name" value="PSI_PsaA/B_sf"/>
</dbReference>